<feature type="domain" description="Beta-ketoacyl synthase C-terminal" evidence="1">
    <location>
        <begin position="85"/>
        <end position="114"/>
    </location>
</feature>
<keyword evidence="3" id="KW-1185">Reference proteome</keyword>
<organism evidence="2 3">
    <name type="scientific">Papaver somniferum</name>
    <name type="common">Opium poppy</name>
    <dbReference type="NCBI Taxonomy" id="3469"/>
    <lineage>
        <taxon>Eukaryota</taxon>
        <taxon>Viridiplantae</taxon>
        <taxon>Streptophyta</taxon>
        <taxon>Embryophyta</taxon>
        <taxon>Tracheophyta</taxon>
        <taxon>Spermatophyta</taxon>
        <taxon>Magnoliopsida</taxon>
        <taxon>Ranunculales</taxon>
        <taxon>Papaveraceae</taxon>
        <taxon>Papaveroideae</taxon>
        <taxon>Papaver</taxon>
    </lineage>
</organism>
<dbReference type="STRING" id="3469.A0A4Y7IMH1"/>
<dbReference type="Gramene" id="RZC50093">
    <property type="protein sequence ID" value="RZC50093"/>
    <property type="gene ID" value="C5167_018520"/>
</dbReference>
<dbReference type="InterPro" id="IPR016039">
    <property type="entry name" value="Thiolase-like"/>
</dbReference>
<proteinExistence type="predicted"/>
<dbReference type="GO" id="GO:0016746">
    <property type="term" value="F:acyltransferase activity"/>
    <property type="evidence" value="ECO:0007669"/>
    <property type="project" value="InterPro"/>
</dbReference>
<protein>
    <recommendedName>
        <fullName evidence="1">Beta-ketoacyl synthase C-terminal domain-containing protein</fullName>
    </recommendedName>
</protein>
<name>A0A4Y7IMH1_PAPSO</name>
<dbReference type="EMBL" id="CM010716">
    <property type="protein sequence ID" value="RZC50093.1"/>
    <property type="molecule type" value="Genomic_DNA"/>
</dbReference>
<dbReference type="Gene3D" id="3.40.47.10">
    <property type="match status" value="1"/>
</dbReference>
<evidence type="ECO:0000259" key="1">
    <source>
        <dbReference type="Pfam" id="PF02801"/>
    </source>
</evidence>
<dbReference type="InterPro" id="IPR014031">
    <property type="entry name" value="Ketoacyl_synth_C"/>
</dbReference>
<dbReference type="SUPFAM" id="SSF53901">
    <property type="entry name" value="Thiolase-like"/>
    <property type="match status" value="1"/>
</dbReference>
<sequence length="115" mass="12916">MSFSRKLIWVIWTGRDEMREYIATGLVVAEEEVAGAGSDAVGVVLFWMLQGRRSGDCMAKIRETNEELRYSNCWQLPLHGSIKVEALAQFGVSREDVNYVNAHATSTQAGDLKEY</sequence>
<accession>A0A4Y7IMH1</accession>
<gene>
    <name evidence="2" type="ORF">C5167_018520</name>
</gene>
<dbReference type="Proteomes" id="UP000316621">
    <property type="component" value="Chromosome 2"/>
</dbReference>
<evidence type="ECO:0000313" key="3">
    <source>
        <dbReference type="Proteomes" id="UP000316621"/>
    </source>
</evidence>
<dbReference type="AlphaFoldDB" id="A0A4Y7IMH1"/>
<evidence type="ECO:0000313" key="2">
    <source>
        <dbReference type="EMBL" id="RZC50093.1"/>
    </source>
</evidence>
<reference evidence="2 3" key="1">
    <citation type="journal article" date="2018" name="Science">
        <title>The opium poppy genome and morphinan production.</title>
        <authorList>
            <person name="Guo L."/>
            <person name="Winzer T."/>
            <person name="Yang X."/>
            <person name="Li Y."/>
            <person name="Ning Z."/>
            <person name="He Z."/>
            <person name="Teodor R."/>
            <person name="Lu Y."/>
            <person name="Bowser T.A."/>
            <person name="Graham I.A."/>
            <person name="Ye K."/>
        </authorList>
    </citation>
    <scope>NUCLEOTIDE SEQUENCE [LARGE SCALE GENOMIC DNA]</scope>
    <source>
        <strain evidence="3">cv. HN1</strain>
        <tissue evidence="2">Leaves</tissue>
    </source>
</reference>
<dbReference type="Pfam" id="PF02801">
    <property type="entry name" value="Ketoacyl-synt_C"/>
    <property type="match status" value="1"/>
</dbReference>